<dbReference type="STRING" id="589385.SAMN05421504_102588"/>
<evidence type="ECO:0000313" key="2">
    <source>
        <dbReference type="EMBL" id="SDX18580.1"/>
    </source>
</evidence>
<keyword evidence="1" id="KW-1133">Transmembrane helix</keyword>
<name>A0A1H2ZMA0_9PSEU</name>
<reference evidence="2 3" key="1">
    <citation type="submission" date="2016-10" db="EMBL/GenBank/DDBJ databases">
        <authorList>
            <person name="de Groot N.N."/>
        </authorList>
    </citation>
    <scope>NUCLEOTIDE SEQUENCE [LARGE SCALE GENOMIC DNA]</scope>
    <source>
        <strain evidence="2 3">CPCC 202699</strain>
    </source>
</reference>
<gene>
    <name evidence="2" type="ORF">SAMN05421504_102588</name>
</gene>
<evidence type="ECO:0000256" key="1">
    <source>
        <dbReference type="SAM" id="Phobius"/>
    </source>
</evidence>
<organism evidence="2 3">
    <name type="scientific">Amycolatopsis xylanica</name>
    <dbReference type="NCBI Taxonomy" id="589385"/>
    <lineage>
        <taxon>Bacteria</taxon>
        <taxon>Bacillati</taxon>
        <taxon>Actinomycetota</taxon>
        <taxon>Actinomycetes</taxon>
        <taxon>Pseudonocardiales</taxon>
        <taxon>Pseudonocardiaceae</taxon>
        <taxon>Amycolatopsis</taxon>
    </lineage>
</organism>
<feature type="transmembrane region" description="Helical" evidence="1">
    <location>
        <begin position="39"/>
        <end position="62"/>
    </location>
</feature>
<evidence type="ECO:0000313" key="3">
    <source>
        <dbReference type="Proteomes" id="UP000199515"/>
    </source>
</evidence>
<accession>A0A1H2ZMA0</accession>
<dbReference type="RefSeq" id="WP_091288453.1">
    <property type="nucleotide sequence ID" value="NZ_FNON01000002.1"/>
</dbReference>
<proteinExistence type="predicted"/>
<dbReference type="Proteomes" id="UP000199515">
    <property type="component" value="Unassembled WGS sequence"/>
</dbReference>
<sequence length="234" mass="24507">MNDLEALRTALNEAPPEGLALDTAAVLTSGKRLRRRRQLLHGTGVVGVAAAVAAVVLGSGMLRAVPPPGNAPIAAPSTSLSIAPQGREPYGDVIPTGLKVAGGELVYYAVRVDEPQALPDTHFGVMTGIRSADGKLKDLMIVNGTSGSDRKPGFRELDGGEQVNGQFVPVFGYFVGPVAKIVTTAHGKEVQASLAKWSVDPTVTVFWFDPQLVDSYNVLSPPYAYDAAGNKLSS</sequence>
<protein>
    <submittedName>
        <fullName evidence="2">Uncharacterized protein</fullName>
    </submittedName>
</protein>
<keyword evidence="1" id="KW-0472">Membrane</keyword>
<keyword evidence="1" id="KW-0812">Transmembrane</keyword>
<dbReference type="OrthoDB" id="3690121at2"/>
<dbReference type="AlphaFoldDB" id="A0A1H2ZMA0"/>
<keyword evidence="3" id="KW-1185">Reference proteome</keyword>
<dbReference type="EMBL" id="FNON01000002">
    <property type="protein sequence ID" value="SDX18580.1"/>
    <property type="molecule type" value="Genomic_DNA"/>
</dbReference>